<evidence type="ECO:0000256" key="6">
    <source>
        <dbReference type="ARBA" id="ARBA00019425"/>
    </source>
</evidence>
<evidence type="ECO:0000256" key="7">
    <source>
        <dbReference type="ARBA" id="ARBA00022448"/>
    </source>
</evidence>
<evidence type="ECO:0000256" key="3">
    <source>
        <dbReference type="ARBA" id="ARBA00004141"/>
    </source>
</evidence>
<evidence type="ECO:0000256" key="16">
    <source>
        <dbReference type="SAM" id="Phobius"/>
    </source>
</evidence>
<dbReference type="GO" id="GO:0006099">
    <property type="term" value="P:tricarboxylic acid cycle"/>
    <property type="evidence" value="ECO:0007669"/>
    <property type="project" value="UniProtKB-UniPathway"/>
</dbReference>
<keyword evidence="18" id="KW-1185">Reference proteome</keyword>
<evidence type="ECO:0000256" key="4">
    <source>
        <dbReference type="ARBA" id="ARBA00005163"/>
    </source>
</evidence>
<protein>
    <recommendedName>
        <fullName evidence="6">Succinate dehydrogenase hydrophobic membrane anchor subunit</fullName>
    </recommendedName>
</protein>
<dbReference type="UniPathway" id="UPA00223"/>
<dbReference type="CDD" id="cd03495">
    <property type="entry name" value="SQR_TypeC_SdhD_like"/>
    <property type="match status" value="1"/>
</dbReference>
<dbReference type="EMBL" id="JACIJC010000003">
    <property type="protein sequence ID" value="MBB5686191.1"/>
    <property type="molecule type" value="Genomic_DNA"/>
</dbReference>
<proteinExistence type="predicted"/>
<dbReference type="GO" id="GO:0020037">
    <property type="term" value="F:heme binding"/>
    <property type="evidence" value="ECO:0007669"/>
    <property type="project" value="InterPro"/>
</dbReference>
<name>A0A7W9AIQ8_9SPHN</name>
<keyword evidence="10 16" id="KW-0812">Transmembrane</keyword>
<reference evidence="17 18" key="1">
    <citation type="submission" date="2020-08" db="EMBL/GenBank/DDBJ databases">
        <title>Genomic Encyclopedia of Type Strains, Phase IV (KMG-IV): sequencing the most valuable type-strain genomes for metagenomic binning, comparative biology and taxonomic classification.</title>
        <authorList>
            <person name="Goeker M."/>
        </authorList>
    </citation>
    <scope>NUCLEOTIDE SEQUENCE [LARGE SCALE GENOMIC DNA]</scope>
    <source>
        <strain evidence="17 18">DSM 25079</strain>
    </source>
</reference>
<feature type="transmembrane region" description="Helical" evidence="16">
    <location>
        <begin position="57"/>
        <end position="77"/>
    </location>
</feature>
<sequence>MGSGTRIGRVRGLGSAKHGAQHWLQQRLTAVGNIVLILWLIFSFLSLPALSHGAVTTWLSAPLVAVPMMLMIVSIFWHLKLGMQVMLEDYVHDEGLKLLSLVALNFYAIGGAALGLFAIAKIAFAGAPA</sequence>
<evidence type="ECO:0000256" key="11">
    <source>
        <dbReference type="ARBA" id="ARBA00022723"/>
    </source>
</evidence>
<accession>A0A7W9AIQ8</accession>
<keyword evidence="7" id="KW-0813">Transport</keyword>
<dbReference type="Proteomes" id="UP000549617">
    <property type="component" value="Unassembled WGS sequence"/>
</dbReference>
<evidence type="ECO:0000256" key="8">
    <source>
        <dbReference type="ARBA" id="ARBA00022532"/>
    </source>
</evidence>
<keyword evidence="9" id="KW-0349">Heme</keyword>
<comment type="pathway">
    <text evidence="4">Carbohydrate metabolism; tricarboxylic acid cycle.</text>
</comment>
<keyword evidence="14" id="KW-0408">Iron</keyword>
<feature type="transmembrane region" description="Helical" evidence="16">
    <location>
        <begin position="98"/>
        <end position="124"/>
    </location>
</feature>
<evidence type="ECO:0000256" key="5">
    <source>
        <dbReference type="ARBA" id="ARBA00011558"/>
    </source>
</evidence>
<dbReference type="InterPro" id="IPR014312">
    <property type="entry name" value="Succ_DH_anchor"/>
</dbReference>
<keyword evidence="15 16" id="KW-0472">Membrane</keyword>
<keyword evidence="8" id="KW-0816">Tricarboxylic acid cycle</keyword>
<evidence type="ECO:0000256" key="14">
    <source>
        <dbReference type="ARBA" id="ARBA00023004"/>
    </source>
</evidence>
<keyword evidence="11" id="KW-0479">Metal-binding</keyword>
<comment type="subunit">
    <text evidence="5">Part of an enzyme complex containing four subunits: a flavoprotein, an iron-sulfur protein, plus two membrane-anchoring proteins, SdhC and SdhD.</text>
</comment>
<comment type="caution">
    <text evidence="17">The sequence shown here is derived from an EMBL/GenBank/DDBJ whole genome shotgun (WGS) entry which is preliminary data.</text>
</comment>
<dbReference type="InterPro" id="IPR034804">
    <property type="entry name" value="SQR/QFR_C/D"/>
</dbReference>
<dbReference type="Gene3D" id="1.20.1300.10">
    <property type="entry name" value="Fumarate reductase/succinate dehydrogenase, transmembrane subunit"/>
    <property type="match status" value="1"/>
</dbReference>
<evidence type="ECO:0000256" key="12">
    <source>
        <dbReference type="ARBA" id="ARBA00022982"/>
    </source>
</evidence>
<keyword evidence="13 16" id="KW-1133">Transmembrane helix</keyword>
<comment type="function">
    <text evidence="2">Membrane-anchoring subunit of succinate dehydrogenase (SDH).</text>
</comment>
<evidence type="ECO:0000256" key="9">
    <source>
        <dbReference type="ARBA" id="ARBA00022617"/>
    </source>
</evidence>
<organism evidence="17 18">
    <name type="scientific">Sphingobium boeckii</name>
    <dbReference type="NCBI Taxonomy" id="1082345"/>
    <lineage>
        <taxon>Bacteria</taxon>
        <taxon>Pseudomonadati</taxon>
        <taxon>Pseudomonadota</taxon>
        <taxon>Alphaproteobacteria</taxon>
        <taxon>Sphingomonadales</taxon>
        <taxon>Sphingomonadaceae</taxon>
        <taxon>Sphingobium</taxon>
    </lineage>
</organism>
<feature type="transmembrane region" description="Helical" evidence="16">
    <location>
        <begin position="30"/>
        <end position="51"/>
    </location>
</feature>
<gene>
    <name evidence="17" type="ORF">FHS49_002207</name>
</gene>
<dbReference type="Pfam" id="PF01127">
    <property type="entry name" value="Sdh_cyt"/>
    <property type="match status" value="1"/>
</dbReference>
<dbReference type="InterPro" id="IPR000701">
    <property type="entry name" value="SuccDH_FuR_B_TM-su"/>
</dbReference>
<keyword evidence="12" id="KW-0249">Electron transport</keyword>
<evidence type="ECO:0000256" key="13">
    <source>
        <dbReference type="ARBA" id="ARBA00022989"/>
    </source>
</evidence>
<evidence type="ECO:0000256" key="15">
    <source>
        <dbReference type="ARBA" id="ARBA00023136"/>
    </source>
</evidence>
<dbReference type="GO" id="GO:0046872">
    <property type="term" value="F:metal ion binding"/>
    <property type="evidence" value="ECO:0007669"/>
    <property type="project" value="UniProtKB-KW"/>
</dbReference>
<dbReference type="NCBIfam" id="TIGR02968">
    <property type="entry name" value="succ_dehyd_anc"/>
    <property type="match status" value="1"/>
</dbReference>
<dbReference type="AlphaFoldDB" id="A0A7W9AIQ8"/>
<evidence type="ECO:0000313" key="18">
    <source>
        <dbReference type="Proteomes" id="UP000549617"/>
    </source>
</evidence>
<evidence type="ECO:0000256" key="10">
    <source>
        <dbReference type="ARBA" id="ARBA00022692"/>
    </source>
</evidence>
<dbReference type="SUPFAM" id="SSF81343">
    <property type="entry name" value="Fumarate reductase respiratory complex transmembrane subunits"/>
    <property type="match status" value="1"/>
</dbReference>
<dbReference type="RefSeq" id="WP_184018302.1">
    <property type="nucleotide sequence ID" value="NZ_JACIJC010000003.1"/>
</dbReference>
<evidence type="ECO:0000313" key="17">
    <source>
        <dbReference type="EMBL" id="MBB5686191.1"/>
    </source>
</evidence>
<dbReference type="GO" id="GO:0016020">
    <property type="term" value="C:membrane"/>
    <property type="evidence" value="ECO:0007669"/>
    <property type="project" value="UniProtKB-SubCell"/>
</dbReference>
<comment type="cofactor">
    <cofactor evidence="1">
        <name>heme</name>
        <dbReference type="ChEBI" id="CHEBI:30413"/>
    </cofactor>
</comment>
<comment type="subcellular location">
    <subcellularLocation>
        <location evidence="3">Membrane</location>
        <topology evidence="3">Multi-pass membrane protein</topology>
    </subcellularLocation>
</comment>
<evidence type="ECO:0000256" key="2">
    <source>
        <dbReference type="ARBA" id="ARBA00004050"/>
    </source>
</evidence>
<evidence type="ECO:0000256" key="1">
    <source>
        <dbReference type="ARBA" id="ARBA00001971"/>
    </source>
</evidence>